<evidence type="ECO:0000256" key="2">
    <source>
        <dbReference type="SAM" id="MobiDB-lite"/>
    </source>
</evidence>
<dbReference type="Proteomes" id="UP000008549">
    <property type="component" value="Unassembled WGS sequence"/>
</dbReference>
<dbReference type="GO" id="GO:0004190">
    <property type="term" value="F:aspartic-type endopeptidase activity"/>
    <property type="evidence" value="ECO:0007669"/>
    <property type="project" value="InterPro"/>
</dbReference>
<comment type="similarity">
    <text evidence="1">Belongs to the peptidase A1 family.</text>
</comment>
<dbReference type="InParanoid" id="A8XXK0"/>
<dbReference type="InterPro" id="IPR021109">
    <property type="entry name" value="Peptidase_aspartic_dom_sf"/>
</dbReference>
<proteinExistence type="inferred from homology"/>
<dbReference type="HOGENOM" id="CLU_1983557_0_0_1"/>
<dbReference type="KEGG" id="cbr:CBG_20331"/>
<dbReference type="InterPro" id="IPR033121">
    <property type="entry name" value="PEPTIDASE_A1"/>
</dbReference>
<dbReference type="EMBL" id="HE601445">
    <property type="protein sequence ID" value="CAP37369.2"/>
    <property type="molecule type" value="Genomic_DNA"/>
</dbReference>
<organism evidence="4 5">
    <name type="scientific">Caenorhabditis briggsae</name>
    <dbReference type="NCBI Taxonomy" id="6238"/>
    <lineage>
        <taxon>Eukaryota</taxon>
        <taxon>Metazoa</taxon>
        <taxon>Ecdysozoa</taxon>
        <taxon>Nematoda</taxon>
        <taxon>Chromadorea</taxon>
        <taxon>Rhabditida</taxon>
        <taxon>Rhabditina</taxon>
        <taxon>Rhabditomorpha</taxon>
        <taxon>Rhabditoidea</taxon>
        <taxon>Rhabditidae</taxon>
        <taxon>Peloderinae</taxon>
        <taxon>Caenorhabditis</taxon>
    </lineage>
</organism>
<sequence length="126" mass="13874">MPLEELNLSSPTPVPPGSVLLTPSSPPSSRQLEPDSNGSLSSTWSLAPQCKLNRTSFGGIQYNVKSVEYILDLRLGKGNCALTFFGMTYMGFGPSWILGDTFIRQYCNIYDIGKERIGFTMAKHSF</sequence>
<evidence type="ECO:0000259" key="3">
    <source>
        <dbReference type="PROSITE" id="PS51767"/>
    </source>
</evidence>
<feature type="domain" description="Peptidase A1" evidence="3">
    <location>
        <begin position="1"/>
        <end position="120"/>
    </location>
</feature>
<keyword evidence="5" id="KW-1185">Reference proteome</keyword>
<dbReference type="RefSeq" id="XP_045097011.1">
    <property type="nucleotide sequence ID" value="XM_045238533.1"/>
</dbReference>
<dbReference type="AlphaFoldDB" id="A8XXK0"/>
<dbReference type="GO" id="GO:0006508">
    <property type="term" value="P:proteolysis"/>
    <property type="evidence" value="ECO:0007669"/>
    <property type="project" value="InterPro"/>
</dbReference>
<reference evidence="4 5" key="2">
    <citation type="journal article" date="2011" name="PLoS Genet.">
        <title>Caenorhabditis briggsae recombinant inbred line genotypes reveal inter-strain incompatibility and the evolution of recombination.</title>
        <authorList>
            <person name="Ross J.A."/>
            <person name="Koboldt D.C."/>
            <person name="Staisch J.E."/>
            <person name="Chamberlin H.M."/>
            <person name="Gupta B.P."/>
            <person name="Miller R.D."/>
            <person name="Baird S.E."/>
            <person name="Haag E.S."/>
        </authorList>
    </citation>
    <scope>NUCLEOTIDE SEQUENCE [LARGE SCALE GENOMIC DNA]</scope>
    <source>
        <strain evidence="4 5">AF16</strain>
    </source>
</reference>
<evidence type="ECO:0000313" key="4">
    <source>
        <dbReference type="EMBL" id="CAP37369.2"/>
    </source>
</evidence>
<feature type="region of interest" description="Disordered" evidence="2">
    <location>
        <begin position="1"/>
        <end position="44"/>
    </location>
</feature>
<dbReference type="SUPFAM" id="SSF50630">
    <property type="entry name" value="Acid proteases"/>
    <property type="match status" value="1"/>
</dbReference>
<protein>
    <submittedName>
        <fullName evidence="4">Protein CBG20331</fullName>
    </submittedName>
</protein>
<dbReference type="GeneID" id="8589754"/>
<evidence type="ECO:0000313" key="5">
    <source>
        <dbReference type="Proteomes" id="UP000008549"/>
    </source>
</evidence>
<feature type="compositionally biased region" description="Polar residues" evidence="2">
    <location>
        <begin position="30"/>
        <end position="44"/>
    </location>
</feature>
<dbReference type="eggNOG" id="KOG1339">
    <property type="taxonomic scope" value="Eukaryota"/>
</dbReference>
<dbReference type="PANTHER" id="PTHR47966">
    <property type="entry name" value="BETA-SITE APP-CLEAVING ENZYME, ISOFORM A-RELATED"/>
    <property type="match status" value="1"/>
</dbReference>
<dbReference type="InterPro" id="IPR001461">
    <property type="entry name" value="Aspartic_peptidase_A1"/>
</dbReference>
<gene>
    <name evidence="4" type="ORF">CBG20331</name>
    <name evidence="4" type="ORF">CBG_20331</name>
</gene>
<dbReference type="Gene3D" id="2.40.70.10">
    <property type="entry name" value="Acid Proteases"/>
    <property type="match status" value="1"/>
</dbReference>
<dbReference type="MEROPS" id="A01.020"/>
<dbReference type="CTD" id="8589754"/>
<reference evidence="4 5" key="1">
    <citation type="journal article" date="2003" name="PLoS Biol.">
        <title>The genome sequence of Caenorhabditis briggsae: a platform for comparative genomics.</title>
        <authorList>
            <person name="Stein L.D."/>
            <person name="Bao Z."/>
            <person name="Blasiar D."/>
            <person name="Blumenthal T."/>
            <person name="Brent M.R."/>
            <person name="Chen N."/>
            <person name="Chinwalla A."/>
            <person name="Clarke L."/>
            <person name="Clee C."/>
            <person name="Coghlan A."/>
            <person name="Coulson A."/>
            <person name="D'Eustachio P."/>
            <person name="Fitch D.H."/>
            <person name="Fulton L.A."/>
            <person name="Fulton R.E."/>
            <person name="Griffiths-Jones S."/>
            <person name="Harris T.W."/>
            <person name="Hillier L.W."/>
            <person name="Kamath R."/>
            <person name="Kuwabara P.E."/>
            <person name="Mardis E.R."/>
            <person name="Marra M.A."/>
            <person name="Miner T.L."/>
            <person name="Minx P."/>
            <person name="Mullikin J.C."/>
            <person name="Plumb R.W."/>
            <person name="Rogers J."/>
            <person name="Schein J.E."/>
            <person name="Sohrmann M."/>
            <person name="Spieth J."/>
            <person name="Stajich J.E."/>
            <person name="Wei C."/>
            <person name="Willey D."/>
            <person name="Wilson R.K."/>
            <person name="Durbin R."/>
            <person name="Waterston R.H."/>
        </authorList>
    </citation>
    <scope>NUCLEOTIDE SEQUENCE [LARGE SCALE GENOMIC DNA]</scope>
    <source>
        <strain evidence="4 5">AF16</strain>
    </source>
</reference>
<accession>A8XXK0</accession>
<feature type="compositionally biased region" description="Low complexity" evidence="2">
    <location>
        <begin position="17"/>
        <end position="29"/>
    </location>
</feature>
<dbReference type="PROSITE" id="PS51767">
    <property type="entry name" value="PEPTIDASE_A1"/>
    <property type="match status" value="1"/>
</dbReference>
<name>A8XXK0_CAEBR</name>
<evidence type="ECO:0000256" key="1">
    <source>
        <dbReference type="ARBA" id="ARBA00007447"/>
    </source>
</evidence>
<dbReference type="PANTHER" id="PTHR47966:SF8">
    <property type="entry name" value="ASPARTIC PROTEASE 1-RELATED"/>
    <property type="match status" value="1"/>
</dbReference>
<dbReference type="Pfam" id="PF00026">
    <property type="entry name" value="Asp"/>
    <property type="match status" value="1"/>
</dbReference>